<organism evidence="3 4">
    <name type="scientific">Xylaria grammica</name>
    <dbReference type="NCBI Taxonomy" id="363999"/>
    <lineage>
        <taxon>Eukaryota</taxon>
        <taxon>Fungi</taxon>
        <taxon>Dikarya</taxon>
        <taxon>Ascomycota</taxon>
        <taxon>Pezizomycotina</taxon>
        <taxon>Sordariomycetes</taxon>
        <taxon>Xylariomycetidae</taxon>
        <taxon>Xylariales</taxon>
        <taxon>Xylariaceae</taxon>
        <taxon>Xylaria</taxon>
    </lineage>
</organism>
<gene>
    <name evidence="3" type="ORF">EKO27_g276</name>
</gene>
<evidence type="ECO:0000256" key="2">
    <source>
        <dbReference type="SAM" id="SignalP"/>
    </source>
</evidence>
<dbReference type="Proteomes" id="UP000286045">
    <property type="component" value="Unassembled WGS sequence"/>
</dbReference>
<reference evidence="3 4" key="1">
    <citation type="submission" date="2018-12" db="EMBL/GenBank/DDBJ databases">
        <title>Draft genome sequence of Xylaria grammica IHI A82.</title>
        <authorList>
            <person name="Buettner E."/>
            <person name="Kellner H."/>
        </authorList>
    </citation>
    <scope>NUCLEOTIDE SEQUENCE [LARGE SCALE GENOMIC DNA]</scope>
    <source>
        <strain evidence="3 4">IHI A82</strain>
    </source>
</reference>
<name>A0A439DK65_9PEZI</name>
<keyword evidence="2" id="KW-0732">Signal</keyword>
<feature type="region of interest" description="Disordered" evidence="1">
    <location>
        <begin position="63"/>
        <end position="87"/>
    </location>
</feature>
<keyword evidence="4" id="KW-1185">Reference proteome</keyword>
<evidence type="ECO:0000256" key="1">
    <source>
        <dbReference type="SAM" id="MobiDB-lite"/>
    </source>
</evidence>
<evidence type="ECO:0000313" key="3">
    <source>
        <dbReference type="EMBL" id="RWA14790.1"/>
    </source>
</evidence>
<evidence type="ECO:0008006" key="5">
    <source>
        <dbReference type="Google" id="ProtNLM"/>
    </source>
</evidence>
<dbReference type="EMBL" id="RYZI01000003">
    <property type="protein sequence ID" value="RWA14790.1"/>
    <property type="molecule type" value="Genomic_DNA"/>
</dbReference>
<sequence length="239" mass="26555">MKRCSPALITLVLVVPALAAPGPILTSLTQPLTGEPWELTTVAAAIHDKFQPTISLPPIPALPAVATKTPSPTDPVKRNKKNDKHKPDNNWCTPGDRVCHASLDEVLFCNDNRQWVRYSQCQRGTFCHRLHMVCVCEIYVPDSKPRALEPRQDDGGRHQCKEGDRRCNANFNRVDRCNDQHDWVTYHDCRKSECCDEQIQECLPITPSGQPDDEESMVPGGLGIRNGADISNDAATHVA</sequence>
<feature type="chain" id="PRO_5019029276" description="C3H1-type domain-containing protein" evidence="2">
    <location>
        <begin position="20"/>
        <end position="239"/>
    </location>
</feature>
<proteinExistence type="predicted"/>
<evidence type="ECO:0000313" key="4">
    <source>
        <dbReference type="Proteomes" id="UP000286045"/>
    </source>
</evidence>
<accession>A0A439DK65</accession>
<protein>
    <recommendedName>
        <fullName evidence="5">C3H1-type domain-containing protein</fullName>
    </recommendedName>
</protein>
<feature type="signal peptide" evidence="2">
    <location>
        <begin position="1"/>
        <end position="19"/>
    </location>
</feature>
<dbReference type="AlphaFoldDB" id="A0A439DK65"/>
<comment type="caution">
    <text evidence="3">The sequence shown here is derived from an EMBL/GenBank/DDBJ whole genome shotgun (WGS) entry which is preliminary data.</text>
</comment>